<evidence type="ECO:0000313" key="2">
    <source>
        <dbReference type="EMBL" id="VVB15192.1"/>
    </source>
</evidence>
<dbReference type="InterPro" id="IPR016024">
    <property type="entry name" value="ARM-type_fold"/>
</dbReference>
<sequence>MAEPLNLMLKARELIATSSHQGLEILLNQLSSRPETIEFQSASALYNFCAAKFPCCLFQMLLKLDQSSSNCVVRFQSIYLLSEFSNRGFELPLVALNDIKPLVISCLMMKETKESDMKILRRLVSFVAYDVVRLDNGGWNELGDCILSLAITEPKKAFHVFIDLPPFYGEFIYTFMQEIVEKAEIVLMNPELDRVEDWSLGLETLVKMGIQLLDSERRLDLVKNLLTILVKSANELFAKGMEQFLLRGLENLERFLSRDKIQYGFNKDQCLFVSSFMFKIRELGTPIKEVARKINRLVKSCHNPNHGAGFDGDWFDHLNKLSSLEILRIFASTDLEEKCRDMAIRRLNLLLSDHTSKKVEIDVSVMRQLQPLLITCLSKEGISESMFKILGEVVYHVAYEMMNVQDEKWFGLRDYIVS</sequence>
<dbReference type="AlphaFoldDB" id="A0A565CNM2"/>
<evidence type="ECO:0000259" key="1">
    <source>
        <dbReference type="Pfam" id="PF04510"/>
    </source>
</evidence>
<dbReference type="Proteomes" id="UP000489600">
    <property type="component" value="Unassembled WGS sequence"/>
</dbReference>
<evidence type="ECO:0000313" key="3">
    <source>
        <dbReference type="Proteomes" id="UP000489600"/>
    </source>
</evidence>
<dbReference type="SUPFAM" id="SSF48371">
    <property type="entry name" value="ARM repeat"/>
    <property type="match status" value="1"/>
</dbReference>
<protein>
    <recommendedName>
        <fullName evidence="1">DUF577 domain-containing protein</fullName>
    </recommendedName>
</protein>
<feature type="domain" description="DUF577" evidence="1">
    <location>
        <begin position="366"/>
        <end position="418"/>
    </location>
</feature>
<dbReference type="PANTHER" id="PTHR31861:SF16">
    <property type="entry name" value="DUF577 DOMAIN-CONTAINING PROTEIN-RELATED"/>
    <property type="match status" value="1"/>
</dbReference>
<comment type="caution">
    <text evidence="2">The sequence shown here is derived from an EMBL/GenBank/DDBJ whole genome shotgun (WGS) entry which is preliminary data.</text>
</comment>
<gene>
    <name evidence="2" type="ORF">ANE_LOCUS25636</name>
</gene>
<proteinExistence type="predicted"/>
<dbReference type="InterPro" id="IPR007598">
    <property type="entry name" value="DUF577"/>
</dbReference>
<dbReference type="OrthoDB" id="1064002at2759"/>
<reference evidence="2" key="1">
    <citation type="submission" date="2019-07" db="EMBL/GenBank/DDBJ databases">
        <authorList>
            <person name="Dittberner H."/>
        </authorList>
    </citation>
    <scope>NUCLEOTIDE SEQUENCE [LARGE SCALE GENOMIC DNA]</scope>
</reference>
<keyword evidence="3" id="KW-1185">Reference proteome</keyword>
<dbReference type="EMBL" id="CABITT030000008">
    <property type="protein sequence ID" value="VVB15192.1"/>
    <property type="molecule type" value="Genomic_DNA"/>
</dbReference>
<dbReference type="PANTHER" id="PTHR31861">
    <property type="entry name" value="OS10G0507500 PROTEIN"/>
    <property type="match status" value="1"/>
</dbReference>
<accession>A0A565CNM2</accession>
<name>A0A565CNM2_9BRAS</name>
<feature type="domain" description="DUF577" evidence="1">
    <location>
        <begin position="96"/>
        <end position="264"/>
    </location>
</feature>
<organism evidence="2 3">
    <name type="scientific">Arabis nemorensis</name>
    <dbReference type="NCBI Taxonomy" id="586526"/>
    <lineage>
        <taxon>Eukaryota</taxon>
        <taxon>Viridiplantae</taxon>
        <taxon>Streptophyta</taxon>
        <taxon>Embryophyta</taxon>
        <taxon>Tracheophyta</taxon>
        <taxon>Spermatophyta</taxon>
        <taxon>Magnoliopsida</taxon>
        <taxon>eudicotyledons</taxon>
        <taxon>Gunneridae</taxon>
        <taxon>Pentapetalae</taxon>
        <taxon>rosids</taxon>
        <taxon>malvids</taxon>
        <taxon>Brassicales</taxon>
        <taxon>Brassicaceae</taxon>
        <taxon>Arabideae</taxon>
        <taxon>Arabis</taxon>
    </lineage>
</organism>
<dbReference type="Pfam" id="PF04510">
    <property type="entry name" value="DUF577"/>
    <property type="match status" value="2"/>
</dbReference>